<keyword evidence="10" id="KW-1185">Reference proteome</keyword>
<dbReference type="SUPFAM" id="SSF51905">
    <property type="entry name" value="FAD/NAD(P)-binding domain"/>
    <property type="match status" value="1"/>
</dbReference>
<dbReference type="PANTHER" id="PTHR10742">
    <property type="entry name" value="FLAVIN MONOAMINE OXIDASE"/>
    <property type="match status" value="1"/>
</dbReference>
<dbReference type="Proteomes" id="UP001152467">
    <property type="component" value="Unassembled WGS sequence"/>
</dbReference>
<dbReference type="EMBL" id="CAMAPD010000008">
    <property type="protein sequence ID" value="CAH9059336.1"/>
    <property type="molecule type" value="Genomic_DNA"/>
</dbReference>
<evidence type="ECO:0000313" key="9">
    <source>
        <dbReference type="EMBL" id="CAH9059336.1"/>
    </source>
</evidence>
<keyword evidence="5" id="KW-0073">Auxin biosynthesis</keyword>
<evidence type="ECO:0000256" key="4">
    <source>
        <dbReference type="ARBA" id="ARBA00017871"/>
    </source>
</evidence>
<protein>
    <recommendedName>
        <fullName evidence="4">Tryptophan 2-monooxygenase</fullName>
        <ecNumber evidence="3">1.13.12.3</ecNumber>
    </recommendedName>
</protein>
<dbReference type="Gene3D" id="1.20.1440.240">
    <property type="match status" value="1"/>
</dbReference>
<dbReference type="Proteomes" id="UP001152485">
    <property type="component" value="Unassembled WGS sequence"/>
</dbReference>
<dbReference type="RefSeq" id="WP_261593210.1">
    <property type="nucleotide sequence ID" value="NZ_CAMAPC010000004.1"/>
</dbReference>
<accession>A0A9W4QVM2</accession>
<proteinExistence type="inferred from homology"/>
<dbReference type="InterPro" id="IPR036188">
    <property type="entry name" value="FAD/NAD-bd_sf"/>
</dbReference>
<evidence type="ECO:0000256" key="1">
    <source>
        <dbReference type="ARBA" id="ARBA00004814"/>
    </source>
</evidence>
<comment type="catalytic activity">
    <reaction evidence="6">
        <text>L-tryptophan + O2 = indole-3-acetamide + CO2 + H2O</text>
        <dbReference type="Rhea" id="RHEA:16165"/>
        <dbReference type="ChEBI" id="CHEBI:15377"/>
        <dbReference type="ChEBI" id="CHEBI:15379"/>
        <dbReference type="ChEBI" id="CHEBI:16031"/>
        <dbReference type="ChEBI" id="CHEBI:16526"/>
        <dbReference type="ChEBI" id="CHEBI:57912"/>
        <dbReference type="EC" id="1.13.12.3"/>
    </reaction>
</comment>
<dbReference type="GO" id="GO:0009851">
    <property type="term" value="P:auxin biosynthetic process"/>
    <property type="evidence" value="ECO:0007669"/>
    <property type="project" value="UniProtKB-KW"/>
</dbReference>
<evidence type="ECO:0000256" key="2">
    <source>
        <dbReference type="ARBA" id="ARBA00005833"/>
    </source>
</evidence>
<evidence type="ECO:0000256" key="6">
    <source>
        <dbReference type="ARBA" id="ARBA00047321"/>
    </source>
</evidence>
<dbReference type="InterPro" id="IPR050281">
    <property type="entry name" value="Flavin_monoamine_oxidase"/>
</dbReference>
<name>A0A9W4QVM2_9GAMM</name>
<dbReference type="Pfam" id="PF01593">
    <property type="entry name" value="Amino_oxidase"/>
    <property type="match status" value="1"/>
</dbReference>
<sequence>MDNHQSRAKFLQQHPKAQAHAALDNATNQQLKVTPGPVKLTAGKFAGKKAVIIGAGVSGLTAAYELLEQKTGMEVTILEAQNRTGGRCLSLRTGDTLTEDQDSQLFNSKAGQTQVVRFQQPLGDSQPYLNAGPGRIPSSHKRLLSYLKQFGVDVEVYVMNSESNLVQMKDSFNGLPLVYRRLDHNTRGWLSQLVYDNAEQLVRSTQCQVAEGDVTTRAQQLKELMISFGELSEDGRYVATAGQSGLENSKSRAGYTELPGVQAGVTAEPLSFNSLLDSQFWDKTRFYQPVDFLWQATLFQPVGGMDQVQHAFARQVASLGGTIHLNSPVKRIEWNDGKQQFKISVSKIGTTELDVYYADYCFVNMAIPFLKEILDESLQDVNSNIGLDKPFKQALQAVYNSQFFDDKGIHTDKFLACTTKVGWQADRYLWQGSQVEVRNTAQCQEKVLTVPDSEVGVVPIFGGISWTDDDIVQIWYPSCAYHDQKGVLTGAYNFSKVAYEWGKLPIDERLNKARDGAKLFGSKFGEGLELGIAIAWQNMPYIKGGWAQWHAVDQHAGNAVAHFNVLSQGSPIHTSQSTQTVPNFFVVGDQLSSLPGWQEGAIAAALNAISRVERPDLAVPYLSSLPDTRLMVEGI</sequence>
<dbReference type="InterPro" id="IPR002937">
    <property type="entry name" value="Amino_oxidase"/>
</dbReference>
<keyword evidence="8" id="KW-0560">Oxidoreductase</keyword>
<dbReference type="SUPFAM" id="SSF54373">
    <property type="entry name" value="FAD-linked reductases, C-terminal domain"/>
    <property type="match status" value="1"/>
</dbReference>
<dbReference type="Gene3D" id="3.90.660.10">
    <property type="match status" value="1"/>
</dbReference>
<evidence type="ECO:0000259" key="7">
    <source>
        <dbReference type="Pfam" id="PF01593"/>
    </source>
</evidence>
<gene>
    <name evidence="8" type="ORF">PSECIP111854_01436</name>
    <name evidence="9" type="ORF">PSECIP111951_02053</name>
</gene>
<dbReference type="GO" id="GO:0050361">
    <property type="term" value="F:tryptophan 2-monooxygenase activity"/>
    <property type="evidence" value="ECO:0007669"/>
    <property type="project" value="UniProtKB-EC"/>
</dbReference>
<evidence type="ECO:0000256" key="3">
    <source>
        <dbReference type="ARBA" id="ARBA00012535"/>
    </source>
</evidence>
<organism evidence="8 10">
    <name type="scientific">Pseudoalteromonas holothuriae</name>
    <dbReference type="NCBI Taxonomy" id="2963714"/>
    <lineage>
        <taxon>Bacteria</taxon>
        <taxon>Pseudomonadati</taxon>
        <taxon>Pseudomonadota</taxon>
        <taxon>Gammaproteobacteria</taxon>
        <taxon>Alteromonadales</taxon>
        <taxon>Pseudoalteromonadaceae</taxon>
        <taxon>Pseudoalteromonas</taxon>
    </lineage>
</organism>
<comment type="pathway">
    <text evidence="1">Plant hormone metabolism; auxin biosynthesis.</text>
</comment>
<dbReference type="EMBL" id="CAMAPC010000004">
    <property type="protein sequence ID" value="CAH9054744.1"/>
    <property type="molecule type" value="Genomic_DNA"/>
</dbReference>
<evidence type="ECO:0000313" key="10">
    <source>
        <dbReference type="Proteomes" id="UP001152467"/>
    </source>
</evidence>
<dbReference type="AlphaFoldDB" id="A0A9W4QVM2"/>
<comment type="similarity">
    <text evidence="2">Belongs to the tryptophan 2-monooxygenase family.</text>
</comment>
<evidence type="ECO:0000256" key="5">
    <source>
        <dbReference type="ARBA" id="ARBA00023070"/>
    </source>
</evidence>
<evidence type="ECO:0000313" key="11">
    <source>
        <dbReference type="Proteomes" id="UP001152485"/>
    </source>
</evidence>
<dbReference type="Gene3D" id="3.50.50.60">
    <property type="entry name" value="FAD/NAD(P)-binding domain"/>
    <property type="match status" value="1"/>
</dbReference>
<dbReference type="PANTHER" id="PTHR10742:SF410">
    <property type="entry name" value="LYSINE-SPECIFIC HISTONE DEMETHYLASE 2"/>
    <property type="match status" value="1"/>
</dbReference>
<reference evidence="8 11" key="1">
    <citation type="submission" date="2022-07" db="EMBL/GenBank/DDBJ databases">
        <authorList>
            <person name="Criscuolo A."/>
        </authorList>
    </citation>
    <scope>NUCLEOTIDE SEQUENCE</scope>
    <source>
        <strain evidence="11">CIP 111951</strain>
        <strain evidence="8">CIP111854</strain>
        <strain evidence="9">CIP111951</strain>
    </source>
</reference>
<comment type="caution">
    <text evidence="8">The sequence shown here is derived from an EMBL/GenBank/DDBJ whole genome shotgun (WGS) entry which is preliminary data.</text>
</comment>
<evidence type="ECO:0000313" key="8">
    <source>
        <dbReference type="EMBL" id="CAH9054744.1"/>
    </source>
</evidence>
<feature type="domain" description="Amine oxidase" evidence="7">
    <location>
        <begin position="57"/>
        <end position="608"/>
    </location>
</feature>
<dbReference type="EC" id="1.13.12.3" evidence="3"/>